<dbReference type="GO" id="GO:0000105">
    <property type="term" value="P:L-histidine biosynthetic process"/>
    <property type="evidence" value="ECO:0007669"/>
    <property type="project" value="UniProtKB-UniRule"/>
</dbReference>
<evidence type="ECO:0000256" key="13">
    <source>
        <dbReference type="PIRSR" id="PIRSR000495-1"/>
    </source>
</evidence>
<evidence type="ECO:0000256" key="6">
    <source>
        <dbReference type="ARBA" id="ARBA00022801"/>
    </source>
</evidence>
<keyword evidence="7 12" id="KW-0315">Glutamine amidotransferase</keyword>
<comment type="caution">
    <text evidence="15">The sequence shown here is derived from an EMBL/GenBank/DDBJ whole genome shotgun (WGS) entry which is preliminary data.</text>
</comment>
<evidence type="ECO:0000313" key="16">
    <source>
        <dbReference type="Proteomes" id="UP000229401"/>
    </source>
</evidence>
<dbReference type="PANTHER" id="PTHR42701:SF1">
    <property type="entry name" value="IMIDAZOLE GLYCEROL PHOSPHATE SYNTHASE SUBUNIT HISH"/>
    <property type="match status" value="1"/>
</dbReference>
<accession>A0A2M7QKS4</accession>
<comment type="subunit">
    <text evidence="3 12">Heterodimer of HisH and HisF.</text>
</comment>
<evidence type="ECO:0000256" key="12">
    <source>
        <dbReference type="HAMAP-Rule" id="MF_00278"/>
    </source>
</evidence>
<dbReference type="Proteomes" id="UP000229401">
    <property type="component" value="Unassembled WGS sequence"/>
</dbReference>
<keyword evidence="8 12" id="KW-0368">Histidine biosynthesis</keyword>
<dbReference type="PROSITE" id="PS51273">
    <property type="entry name" value="GATASE_TYPE_1"/>
    <property type="match status" value="1"/>
</dbReference>
<evidence type="ECO:0000256" key="9">
    <source>
        <dbReference type="ARBA" id="ARBA00023239"/>
    </source>
</evidence>
<dbReference type="PRINTS" id="PR00097">
    <property type="entry name" value="ANTSNTHASEII"/>
</dbReference>
<comment type="catalytic activity">
    <reaction evidence="10 12">
        <text>5-[(5-phospho-1-deoxy-D-ribulos-1-ylimino)methylamino]-1-(5-phospho-beta-D-ribosyl)imidazole-4-carboxamide + L-glutamine = D-erythro-1-(imidazol-4-yl)glycerol 3-phosphate + 5-amino-1-(5-phospho-beta-D-ribosyl)imidazole-4-carboxamide + L-glutamate + H(+)</text>
        <dbReference type="Rhea" id="RHEA:24793"/>
        <dbReference type="ChEBI" id="CHEBI:15378"/>
        <dbReference type="ChEBI" id="CHEBI:29985"/>
        <dbReference type="ChEBI" id="CHEBI:58278"/>
        <dbReference type="ChEBI" id="CHEBI:58359"/>
        <dbReference type="ChEBI" id="CHEBI:58475"/>
        <dbReference type="ChEBI" id="CHEBI:58525"/>
        <dbReference type="EC" id="4.3.2.10"/>
    </reaction>
</comment>
<dbReference type="EC" id="3.5.1.2" evidence="12"/>
<evidence type="ECO:0000256" key="10">
    <source>
        <dbReference type="ARBA" id="ARBA00047838"/>
    </source>
</evidence>
<comment type="subcellular location">
    <subcellularLocation>
        <location evidence="1 12">Cytoplasm</location>
    </subcellularLocation>
</comment>
<organism evidence="15 16">
    <name type="scientific">Candidatus Roizmanbacteria bacterium CG_4_10_14_0_8_um_filter_33_9</name>
    <dbReference type="NCBI Taxonomy" id="1974826"/>
    <lineage>
        <taxon>Bacteria</taxon>
        <taxon>Candidatus Roizmaniibacteriota</taxon>
    </lineage>
</organism>
<evidence type="ECO:0000256" key="4">
    <source>
        <dbReference type="ARBA" id="ARBA00022490"/>
    </source>
</evidence>
<dbReference type="GO" id="GO:0000107">
    <property type="term" value="F:imidazoleglycerol-phosphate synthase activity"/>
    <property type="evidence" value="ECO:0007669"/>
    <property type="project" value="UniProtKB-UniRule"/>
</dbReference>
<reference evidence="16" key="1">
    <citation type="submission" date="2017-09" db="EMBL/GenBank/DDBJ databases">
        <title>Depth-based differentiation of microbial function through sediment-hosted aquifers and enrichment of novel symbionts in the deep terrestrial subsurface.</title>
        <authorList>
            <person name="Probst A.J."/>
            <person name="Ladd B."/>
            <person name="Jarett J.K."/>
            <person name="Geller-Mcgrath D.E."/>
            <person name="Sieber C.M.K."/>
            <person name="Emerson J.B."/>
            <person name="Anantharaman K."/>
            <person name="Thomas B.C."/>
            <person name="Malmstrom R."/>
            <person name="Stieglmeier M."/>
            <person name="Klingl A."/>
            <person name="Woyke T."/>
            <person name="Ryan C.M."/>
            <person name="Banfield J.F."/>
        </authorList>
    </citation>
    <scope>NUCLEOTIDE SEQUENCE [LARGE SCALE GENOMIC DNA]</scope>
</reference>
<dbReference type="GO" id="GO:0016829">
    <property type="term" value="F:lyase activity"/>
    <property type="evidence" value="ECO:0007669"/>
    <property type="project" value="UniProtKB-KW"/>
</dbReference>
<dbReference type="EC" id="4.3.2.10" evidence="12"/>
<dbReference type="NCBIfam" id="TIGR01855">
    <property type="entry name" value="IMP_synth_hisH"/>
    <property type="match status" value="1"/>
</dbReference>
<dbReference type="InterPro" id="IPR029062">
    <property type="entry name" value="Class_I_gatase-like"/>
</dbReference>
<name>A0A2M7QKS4_9BACT</name>
<evidence type="ECO:0000256" key="8">
    <source>
        <dbReference type="ARBA" id="ARBA00023102"/>
    </source>
</evidence>
<dbReference type="Pfam" id="PF00117">
    <property type="entry name" value="GATase"/>
    <property type="match status" value="1"/>
</dbReference>
<gene>
    <name evidence="12 15" type="primary">hisH</name>
    <name evidence="15" type="ORF">COY87_00200</name>
</gene>
<comment type="function">
    <text evidence="12">IGPS catalyzes the conversion of PRFAR and glutamine to IGP, AICAR and glutamate. The HisH subunit catalyzes the hydrolysis of glutamine to glutamate and ammonia as part of the synthesis of IGP and AICAR. The resulting ammonia molecule is channeled to the active site of HisF.</text>
</comment>
<protein>
    <recommendedName>
        <fullName evidence="12">Imidazole glycerol phosphate synthase subunit HisH</fullName>
        <ecNumber evidence="12">4.3.2.10</ecNumber>
    </recommendedName>
    <alternativeName>
        <fullName evidence="12">IGP synthase glutaminase subunit</fullName>
        <ecNumber evidence="12">3.5.1.2</ecNumber>
    </alternativeName>
    <alternativeName>
        <fullName evidence="12">IGP synthase subunit HisH</fullName>
    </alternativeName>
    <alternativeName>
        <fullName evidence="12">ImGP synthase subunit HisH</fullName>
        <shortName evidence="12">IGPS subunit HisH</shortName>
    </alternativeName>
</protein>
<evidence type="ECO:0000256" key="2">
    <source>
        <dbReference type="ARBA" id="ARBA00005091"/>
    </source>
</evidence>
<dbReference type="FunFam" id="3.40.50.880:FF:000009">
    <property type="entry name" value="Imidazole glycerol phosphate synthase subunit HisH"/>
    <property type="match status" value="1"/>
</dbReference>
<dbReference type="SUPFAM" id="SSF52317">
    <property type="entry name" value="Class I glutamine amidotransferase-like"/>
    <property type="match status" value="1"/>
</dbReference>
<evidence type="ECO:0000313" key="15">
    <source>
        <dbReference type="EMBL" id="PIY72585.1"/>
    </source>
</evidence>
<proteinExistence type="inferred from homology"/>
<feature type="domain" description="Glutamine amidotransferase" evidence="14">
    <location>
        <begin position="4"/>
        <end position="194"/>
    </location>
</feature>
<dbReference type="AlphaFoldDB" id="A0A2M7QKS4"/>
<feature type="active site" evidence="12 13">
    <location>
        <position position="181"/>
    </location>
</feature>
<dbReference type="CDD" id="cd01748">
    <property type="entry name" value="GATase1_IGP_Synthase"/>
    <property type="match status" value="1"/>
</dbReference>
<dbReference type="Gene3D" id="3.40.50.880">
    <property type="match status" value="1"/>
</dbReference>
<evidence type="ECO:0000256" key="11">
    <source>
        <dbReference type="ARBA" id="ARBA00049534"/>
    </source>
</evidence>
<evidence type="ECO:0000256" key="3">
    <source>
        <dbReference type="ARBA" id="ARBA00011152"/>
    </source>
</evidence>
<keyword evidence="9 12" id="KW-0456">Lyase</keyword>
<dbReference type="EMBL" id="PFLI01000007">
    <property type="protein sequence ID" value="PIY72585.1"/>
    <property type="molecule type" value="Genomic_DNA"/>
</dbReference>
<dbReference type="GO" id="GO:0004359">
    <property type="term" value="F:glutaminase activity"/>
    <property type="evidence" value="ECO:0007669"/>
    <property type="project" value="UniProtKB-EC"/>
</dbReference>
<dbReference type="PANTHER" id="PTHR42701">
    <property type="entry name" value="IMIDAZOLE GLYCEROL PHOSPHATE SYNTHASE SUBUNIT HISH"/>
    <property type="match status" value="1"/>
</dbReference>
<sequence>MIVIINYGLGNLGSVKNALDKLGVDSMISKSIKEITAGSGLILPGVGSASEGMRNLRKSGLDKVIIKQVEKKKPILGICLGMQLLFSFSEEGNAECLHIIEGKVKKFNTELKVPQIGWNQVKQKPSKLFLGIKDKSYFYFVHSYYCQPKDRKIETGMTDYGINFCSAIEDKNVFGVQFHPEKSGEDGLKLLKNFTDIVYANNTGN</sequence>
<keyword evidence="6 12" id="KW-0378">Hydrolase</keyword>
<dbReference type="GO" id="GO:0005737">
    <property type="term" value="C:cytoplasm"/>
    <property type="evidence" value="ECO:0007669"/>
    <property type="project" value="UniProtKB-SubCell"/>
</dbReference>
<comment type="catalytic activity">
    <reaction evidence="11 12">
        <text>L-glutamine + H2O = L-glutamate + NH4(+)</text>
        <dbReference type="Rhea" id="RHEA:15889"/>
        <dbReference type="ChEBI" id="CHEBI:15377"/>
        <dbReference type="ChEBI" id="CHEBI:28938"/>
        <dbReference type="ChEBI" id="CHEBI:29985"/>
        <dbReference type="ChEBI" id="CHEBI:58359"/>
        <dbReference type="EC" id="3.5.1.2"/>
    </reaction>
</comment>
<keyword evidence="5 12" id="KW-0028">Amino-acid biosynthesis</keyword>
<comment type="pathway">
    <text evidence="2 12">Amino-acid biosynthesis; L-histidine biosynthesis; L-histidine from 5-phospho-alpha-D-ribose 1-diphosphate: step 5/9.</text>
</comment>
<evidence type="ECO:0000256" key="7">
    <source>
        <dbReference type="ARBA" id="ARBA00022962"/>
    </source>
</evidence>
<dbReference type="UniPathway" id="UPA00031">
    <property type="reaction ID" value="UER00010"/>
</dbReference>
<feature type="active site" evidence="12 13">
    <location>
        <position position="179"/>
    </location>
</feature>
<evidence type="ECO:0000256" key="5">
    <source>
        <dbReference type="ARBA" id="ARBA00022605"/>
    </source>
</evidence>
<dbReference type="PIRSF" id="PIRSF000495">
    <property type="entry name" value="Amidotransf_hisH"/>
    <property type="match status" value="1"/>
</dbReference>
<evidence type="ECO:0000259" key="14">
    <source>
        <dbReference type="Pfam" id="PF00117"/>
    </source>
</evidence>
<dbReference type="HAMAP" id="MF_00278">
    <property type="entry name" value="HisH"/>
    <property type="match status" value="1"/>
</dbReference>
<feature type="active site" description="Nucleophile" evidence="12 13">
    <location>
        <position position="79"/>
    </location>
</feature>
<keyword evidence="4 12" id="KW-0963">Cytoplasm</keyword>
<evidence type="ECO:0000256" key="1">
    <source>
        <dbReference type="ARBA" id="ARBA00004496"/>
    </source>
</evidence>
<dbReference type="InterPro" id="IPR017926">
    <property type="entry name" value="GATASE"/>
</dbReference>
<dbReference type="InterPro" id="IPR010139">
    <property type="entry name" value="Imidazole-glycPsynth_HisH"/>
</dbReference>